<evidence type="ECO:0000256" key="3">
    <source>
        <dbReference type="ARBA" id="ARBA00004963"/>
    </source>
</evidence>
<dbReference type="Pfam" id="PF00753">
    <property type="entry name" value="Lactamase_B"/>
    <property type="match status" value="1"/>
</dbReference>
<dbReference type="EMBL" id="JABAHT010000542">
    <property type="protein sequence ID" value="KAF4654359.1"/>
    <property type="molecule type" value="Genomic_DNA"/>
</dbReference>
<keyword evidence="7 12" id="KW-0378">Hydrolase</keyword>
<proteinExistence type="inferred from homology"/>
<comment type="pathway">
    <text evidence="3">Secondary metabolite metabolism; methylglyoxal degradation; (R)-lactate from methylglyoxal: step 2/2.</text>
</comment>
<evidence type="ECO:0000256" key="10">
    <source>
        <dbReference type="SAM" id="MobiDB-lite"/>
    </source>
</evidence>
<feature type="compositionally biased region" description="Basic and acidic residues" evidence="10">
    <location>
        <begin position="265"/>
        <end position="275"/>
    </location>
</feature>
<evidence type="ECO:0000256" key="6">
    <source>
        <dbReference type="ARBA" id="ARBA00022723"/>
    </source>
</evidence>
<dbReference type="AlphaFoldDB" id="A0A7J6L599"/>
<keyword evidence="6" id="KW-0479">Metal-binding</keyword>
<gene>
    <name evidence="12" type="primary">GLX2-1</name>
    <name evidence="12" type="ORF">FOZ61_008320</name>
</gene>
<comment type="caution">
    <text evidence="12">The sequence shown here is derived from an EMBL/GenBank/DDBJ whole genome shotgun (WGS) entry which is preliminary data.</text>
</comment>
<dbReference type="GO" id="GO:0004416">
    <property type="term" value="F:hydroxyacylglutathione hydrolase activity"/>
    <property type="evidence" value="ECO:0007669"/>
    <property type="project" value="UniProtKB-EC"/>
</dbReference>
<dbReference type="EC" id="3.1.2.6" evidence="5"/>
<dbReference type="HAMAP" id="MF_01374">
    <property type="entry name" value="Glyoxalase_2"/>
    <property type="match status" value="1"/>
</dbReference>
<feature type="compositionally biased region" description="Basic and acidic residues" evidence="10">
    <location>
        <begin position="284"/>
        <end position="311"/>
    </location>
</feature>
<dbReference type="InterPro" id="IPR001279">
    <property type="entry name" value="Metallo-B-lactamas"/>
</dbReference>
<evidence type="ECO:0000313" key="13">
    <source>
        <dbReference type="Proteomes" id="UP000570595"/>
    </source>
</evidence>
<dbReference type="SMART" id="SM00849">
    <property type="entry name" value="Lactamase_B"/>
    <property type="match status" value="1"/>
</dbReference>
<evidence type="ECO:0000256" key="2">
    <source>
        <dbReference type="ARBA" id="ARBA00001947"/>
    </source>
</evidence>
<evidence type="ECO:0000256" key="9">
    <source>
        <dbReference type="ARBA" id="ARBA00031044"/>
    </source>
</evidence>
<evidence type="ECO:0000256" key="8">
    <source>
        <dbReference type="ARBA" id="ARBA00022833"/>
    </source>
</evidence>
<evidence type="ECO:0000256" key="1">
    <source>
        <dbReference type="ARBA" id="ARBA00001623"/>
    </source>
</evidence>
<evidence type="ECO:0000313" key="12">
    <source>
        <dbReference type="EMBL" id="KAF4654359.1"/>
    </source>
</evidence>
<feature type="domain" description="Metallo-beta-lactamase" evidence="11">
    <location>
        <begin position="34"/>
        <end position="192"/>
    </location>
</feature>
<protein>
    <recommendedName>
        <fullName evidence="5">hydroxyacylglutathione hydrolase</fullName>
        <ecNumber evidence="5">3.1.2.6</ecNumber>
    </recommendedName>
    <alternativeName>
        <fullName evidence="9">Glyoxalase II</fullName>
    </alternativeName>
</protein>
<dbReference type="InterPro" id="IPR032282">
    <property type="entry name" value="HAGH_C"/>
</dbReference>
<dbReference type="PANTHER" id="PTHR43705:SF1">
    <property type="entry name" value="HYDROXYACYLGLUTATHIONE HYDROLASE GLOB"/>
    <property type="match status" value="1"/>
</dbReference>
<accession>A0A7J6L599</accession>
<comment type="catalytic activity">
    <reaction evidence="1">
        <text>an S-(2-hydroxyacyl)glutathione + H2O = a 2-hydroxy carboxylate + glutathione + H(+)</text>
        <dbReference type="Rhea" id="RHEA:21864"/>
        <dbReference type="ChEBI" id="CHEBI:15377"/>
        <dbReference type="ChEBI" id="CHEBI:15378"/>
        <dbReference type="ChEBI" id="CHEBI:57925"/>
        <dbReference type="ChEBI" id="CHEBI:58896"/>
        <dbReference type="ChEBI" id="CHEBI:71261"/>
        <dbReference type="EC" id="3.1.2.6"/>
    </reaction>
</comment>
<dbReference type="InterPro" id="IPR050110">
    <property type="entry name" value="Glyoxalase_II_hydrolase"/>
</dbReference>
<comment type="similarity">
    <text evidence="4">Belongs to the metallo-beta-lactamase superfamily. Glyoxalase II family.</text>
</comment>
<dbReference type="InterPro" id="IPR036866">
    <property type="entry name" value="RibonucZ/Hydroxyglut_hydro"/>
</dbReference>
<feature type="region of interest" description="Disordered" evidence="10">
    <location>
        <begin position="260"/>
        <end position="311"/>
    </location>
</feature>
<dbReference type="CDD" id="cd07723">
    <property type="entry name" value="hydroxyacylglutathione_hydrolase_MBL-fold"/>
    <property type="match status" value="1"/>
</dbReference>
<comment type="cofactor">
    <cofactor evidence="2">
        <name>Zn(2+)</name>
        <dbReference type="ChEBI" id="CHEBI:29105"/>
    </cofactor>
</comment>
<dbReference type="Pfam" id="PF16123">
    <property type="entry name" value="HAGH_C"/>
    <property type="match status" value="1"/>
</dbReference>
<sequence length="311" mass="34617">MMQSAGRKFLYGDAALAKIPSPRLEIKRVPCLKDNYGWILRCPKTGTIGLVDTPEAGPLLRELKANYDGRVDFILNTHHHWDHTGGNKEIKAATHCKIIGPGRDGQIDGLDKAIEGGDEFKFGDLTVKVYDLPGHTRGHVGYHFPEANAFFCGDTLFVLGCGRMFEGTKGQFWSTLQKIRGLPKDTVVFCAHEYSQSNAKFARYVDPTNECLKTASDVITEMRGRGEATVPSMLADELLCNPFLRVDDEAIQERAAELTNTQAHDLNRRPRKGMEPAKYAIPDAEPRVRQKPKPRGDGTRLENPRLIKGAD</sequence>
<dbReference type="PANTHER" id="PTHR43705">
    <property type="entry name" value="HYDROXYACYLGLUTATHIONE HYDROLASE"/>
    <property type="match status" value="1"/>
</dbReference>
<evidence type="ECO:0000256" key="7">
    <source>
        <dbReference type="ARBA" id="ARBA00022801"/>
    </source>
</evidence>
<dbReference type="Gene3D" id="3.60.15.10">
    <property type="entry name" value="Ribonuclease Z/Hydroxyacylglutathione hydrolase-like"/>
    <property type="match status" value="1"/>
</dbReference>
<keyword evidence="8" id="KW-0862">Zinc</keyword>
<organism evidence="12 13">
    <name type="scientific">Perkinsus olseni</name>
    <name type="common">Perkinsus atlanticus</name>
    <dbReference type="NCBI Taxonomy" id="32597"/>
    <lineage>
        <taxon>Eukaryota</taxon>
        <taxon>Sar</taxon>
        <taxon>Alveolata</taxon>
        <taxon>Perkinsozoa</taxon>
        <taxon>Perkinsea</taxon>
        <taxon>Perkinsida</taxon>
        <taxon>Perkinsidae</taxon>
        <taxon>Perkinsus</taxon>
    </lineage>
</organism>
<name>A0A7J6L599_PEROL</name>
<reference evidence="12 13" key="1">
    <citation type="submission" date="2020-04" db="EMBL/GenBank/DDBJ databases">
        <title>Perkinsus olseni comparative genomics.</title>
        <authorList>
            <person name="Bogema D.R."/>
        </authorList>
    </citation>
    <scope>NUCLEOTIDE SEQUENCE [LARGE SCALE GENOMIC DNA]</scope>
    <source>
        <strain evidence="12">ATCC PRA-179</strain>
    </source>
</reference>
<dbReference type="NCBIfam" id="TIGR03413">
    <property type="entry name" value="GSH_gloB"/>
    <property type="match status" value="1"/>
</dbReference>
<dbReference type="OrthoDB" id="515692at2759"/>
<dbReference type="Proteomes" id="UP000570595">
    <property type="component" value="Unassembled WGS sequence"/>
</dbReference>
<dbReference type="GO" id="GO:0019243">
    <property type="term" value="P:methylglyoxal catabolic process to D-lactate via S-lactoyl-glutathione"/>
    <property type="evidence" value="ECO:0007669"/>
    <property type="project" value="InterPro"/>
</dbReference>
<evidence type="ECO:0000256" key="5">
    <source>
        <dbReference type="ARBA" id="ARBA00011917"/>
    </source>
</evidence>
<evidence type="ECO:0000259" key="11">
    <source>
        <dbReference type="SMART" id="SM00849"/>
    </source>
</evidence>
<dbReference type="InterPro" id="IPR017782">
    <property type="entry name" value="Hydroxyacylglutathione_Hdrlase"/>
</dbReference>
<evidence type="ECO:0000256" key="4">
    <source>
        <dbReference type="ARBA" id="ARBA00006759"/>
    </source>
</evidence>
<dbReference type="GO" id="GO:0046872">
    <property type="term" value="F:metal ion binding"/>
    <property type="evidence" value="ECO:0007669"/>
    <property type="project" value="UniProtKB-KW"/>
</dbReference>
<dbReference type="InterPro" id="IPR035680">
    <property type="entry name" value="Clx_II_MBL"/>
</dbReference>
<dbReference type="SUPFAM" id="SSF56281">
    <property type="entry name" value="Metallo-hydrolase/oxidoreductase"/>
    <property type="match status" value="1"/>
</dbReference>